<dbReference type="GO" id="GO:0003677">
    <property type="term" value="F:DNA binding"/>
    <property type="evidence" value="ECO:0007669"/>
    <property type="project" value="UniProtKB-KW"/>
</dbReference>
<dbReference type="InterPro" id="IPR011010">
    <property type="entry name" value="DNA_brk_join_enz"/>
</dbReference>
<evidence type="ECO:0000313" key="6">
    <source>
        <dbReference type="EMBL" id="WLD58915.1"/>
    </source>
</evidence>
<name>A0AB38YI78_9GAMM</name>
<dbReference type="SUPFAM" id="SSF56349">
    <property type="entry name" value="DNA breaking-rejoining enzymes"/>
    <property type="match status" value="1"/>
</dbReference>
<dbReference type="InterPro" id="IPR013762">
    <property type="entry name" value="Integrase-like_cat_sf"/>
</dbReference>
<dbReference type="Gene3D" id="3.30.160.390">
    <property type="entry name" value="Integrase, DNA-binding domain"/>
    <property type="match status" value="1"/>
</dbReference>
<dbReference type="InterPro" id="IPR038488">
    <property type="entry name" value="Integrase_DNA-bd_sf"/>
</dbReference>
<keyword evidence="2" id="KW-0229">DNA integration</keyword>
<dbReference type="GO" id="GO:0006310">
    <property type="term" value="P:DNA recombination"/>
    <property type="evidence" value="ECO:0007669"/>
    <property type="project" value="UniProtKB-KW"/>
</dbReference>
<dbReference type="Pfam" id="PF22022">
    <property type="entry name" value="Phage_int_M"/>
    <property type="match status" value="1"/>
</dbReference>
<keyword evidence="3 6" id="KW-0238">DNA-binding</keyword>
<accession>A0AB38YI78</accession>
<dbReference type="Gene3D" id="1.10.150.130">
    <property type="match status" value="1"/>
</dbReference>
<evidence type="ECO:0000256" key="4">
    <source>
        <dbReference type="ARBA" id="ARBA00023172"/>
    </source>
</evidence>
<dbReference type="Pfam" id="PF13356">
    <property type="entry name" value="Arm-DNA-bind_3"/>
    <property type="match status" value="1"/>
</dbReference>
<evidence type="ECO:0000256" key="3">
    <source>
        <dbReference type="ARBA" id="ARBA00023125"/>
    </source>
</evidence>
<dbReference type="EMBL" id="CP101717">
    <property type="protein sequence ID" value="WLD58915.1"/>
    <property type="molecule type" value="Genomic_DNA"/>
</dbReference>
<evidence type="ECO:0000256" key="1">
    <source>
        <dbReference type="ARBA" id="ARBA00008857"/>
    </source>
</evidence>
<dbReference type="InterPro" id="IPR002104">
    <property type="entry name" value="Integrase_catalytic"/>
</dbReference>
<sequence length="468" mass="52510">MGRRVVPLTDKQVQSLTYAEVKGEHLEHQKKRNEPGTPRTAYHAVGGEGAEGLTLMCQPPKKKEIKGARSWILRISIDGRQRQLGLGSYPVVTLARAREKAREIRAMVADGIDPLEHKRKARAEREAAQSRLVKFEDLAIDYMANRMEESGARDAEKKISKELNQLKRYSFPAIGKRIVGDLTPNDIAEAVRIPLEEGKRETYNQVRRNITRIMDQARAKGLYHGDNPADLGVLKHLLPTPKGKKKTLGKPQHRPAVMLSDAQRFYAAISSDMTIGARLIQFQLLTASRPGEARHARWADIDIVNRIWHVPAEDMKMGLAHDVPLPDHAVELLATLPRKGEFVFGKRPPSENTASKRLRDLHKADIEAGGAGFFDPYQTDKKGMAKVATPHGLRNTFKEWARSVSDKYRDELSEIALAHQDPNKVRSAYARETLLEERRPMMQDWAQFCTKLTGKADTNVVAIGGRGA</sequence>
<dbReference type="RefSeq" id="WP_304996203.1">
    <property type="nucleotide sequence ID" value="NZ_CP101717.1"/>
</dbReference>
<evidence type="ECO:0000259" key="5">
    <source>
        <dbReference type="PROSITE" id="PS51898"/>
    </source>
</evidence>
<dbReference type="InterPro" id="IPR050808">
    <property type="entry name" value="Phage_Integrase"/>
</dbReference>
<dbReference type="InterPro" id="IPR010998">
    <property type="entry name" value="Integrase_recombinase_N"/>
</dbReference>
<dbReference type="PANTHER" id="PTHR30629:SF2">
    <property type="entry name" value="PROPHAGE INTEGRASE INTS-RELATED"/>
    <property type="match status" value="1"/>
</dbReference>
<dbReference type="InterPro" id="IPR053876">
    <property type="entry name" value="Phage_int_M"/>
</dbReference>
<proteinExistence type="inferred from homology"/>
<dbReference type="Gene3D" id="1.10.443.10">
    <property type="entry name" value="Intergrase catalytic core"/>
    <property type="match status" value="1"/>
</dbReference>
<dbReference type="PROSITE" id="PS51898">
    <property type="entry name" value="TYR_RECOMBINASE"/>
    <property type="match status" value="1"/>
</dbReference>
<dbReference type="PANTHER" id="PTHR30629">
    <property type="entry name" value="PROPHAGE INTEGRASE"/>
    <property type="match status" value="1"/>
</dbReference>
<organism evidence="6">
    <name type="scientific">Salinispirillum sp. LH 10-3-1</name>
    <dbReference type="NCBI Taxonomy" id="2952525"/>
    <lineage>
        <taxon>Bacteria</taxon>
        <taxon>Pseudomonadati</taxon>
        <taxon>Pseudomonadota</taxon>
        <taxon>Gammaproteobacteria</taxon>
        <taxon>Oceanospirillales</taxon>
        <taxon>Saccharospirillaceae</taxon>
        <taxon>Salinispirillum</taxon>
    </lineage>
</organism>
<dbReference type="InterPro" id="IPR025166">
    <property type="entry name" value="Integrase_DNA_bind_dom"/>
</dbReference>
<evidence type="ECO:0000256" key="2">
    <source>
        <dbReference type="ARBA" id="ARBA00022908"/>
    </source>
</evidence>
<reference evidence="6" key="1">
    <citation type="submission" date="2022-07" db="EMBL/GenBank/DDBJ databases">
        <title>Complete genome sequence of Salinispirillum sp. LH10-3-1 capable of multiple carbohydrate inversion isolated from a soda lake.</title>
        <authorList>
            <person name="Liu J."/>
            <person name="Zhai Y."/>
            <person name="Zhang H."/>
            <person name="Yang H."/>
            <person name="Qu J."/>
            <person name="Li J."/>
        </authorList>
    </citation>
    <scope>NUCLEOTIDE SEQUENCE</scope>
    <source>
        <strain evidence="6">LH 10-3-1</strain>
    </source>
</reference>
<protein>
    <submittedName>
        <fullName evidence="6">Integrase arm-type DNA-binding domain-containing protein</fullName>
    </submittedName>
</protein>
<dbReference type="AlphaFoldDB" id="A0AB38YI78"/>
<comment type="similarity">
    <text evidence="1">Belongs to the 'phage' integrase family.</text>
</comment>
<dbReference type="GO" id="GO:0015074">
    <property type="term" value="P:DNA integration"/>
    <property type="evidence" value="ECO:0007669"/>
    <property type="project" value="UniProtKB-KW"/>
</dbReference>
<feature type="domain" description="Tyr recombinase" evidence="5">
    <location>
        <begin position="252"/>
        <end position="442"/>
    </location>
</feature>
<gene>
    <name evidence="6" type="ORF">NFC81_03780</name>
</gene>
<keyword evidence="4" id="KW-0233">DNA recombination</keyword>
<dbReference type="Pfam" id="PF00589">
    <property type="entry name" value="Phage_integrase"/>
    <property type="match status" value="1"/>
</dbReference>
<dbReference type="CDD" id="cd00801">
    <property type="entry name" value="INT_P4_C"/>
    <property type="match status" value="1"/>
</dbReference>